<reference evidence="1 2" key="1">
    <citation type="submission" date="2020-07" db="EMBL/GenBank/DDBJ databases">
        <title>Genomic Encyclopedia of Type Strains, Phase IV (KMG-V): Genome sequencing to study the core and pangenomes of soil and plant-associated prokaryotes.</title>
        <authorList>
            <person name="Whitman W."/>
        </authorList>
    </citation>
    <scope>NUCLEOTIDE SEQUENCE [LARGE SCALE GENOMIC DNA]</scope>
    <source>
        <strain evidence="1 2">M8UP30</strain>
    </source>
</reference>
<dbReference type="Proteomes" id="UP000534186">
    <property type="component" value="Unassembled WGS sequence"/>
</dbReference>
<gene>
    <name evidence="1" type="ORF">HDF12_000152</name>
</gene>
<dbReference type="EMBL" id="JACCCV010000001">
    <property type="protein sequence ID" value="NYF49787.1"/>
    <property type="molecule type" value="Genomic_DNA"/>
</dbReference>
<protein>
    <submittedName>
        <fullName evidence="1">Uncharacterized protein</fullName>
    </submittedName>
</protein>
<accession>A0A7Y9NIK6</accession>
<evidence type="ECO:0000313" key="1">
    <source>
        <dbReference type="EMBL" id="NYF49787.1"/>
    </source>
</evidence>
<proteinExistence type="predicted"/>
<name>A0A7Y9NIK6_9BACT</name>
<evidence type="ECO:0000313" key="2">
    <source>
        <dbReference type="Proteomes" id="UP000534186"/>
    </source>
</evidence>
<sequence>MDEFLLYRIEKTTFGRHRLHDSFKKTLFDTWILLAPARFGPTRGGDLASNRK</sequence>
<dbReference type="AlphaFoldDB" id="A0A7Y9NIK6"/>
<comment type="caution">
    <text evidence="1">The sequence shown here is derived from an EMBL/GenBank/DDBJ whole genome shotgun (WGS) entry which is preliminary data.</text>
</comment>
<organism evidence="1 2">
    <name type="scientific">Tunturiibacter lichenicola</name>
    <dbReference type="NCBI Taxonomy" id="2051959"/>
    <lineage>
        <taxon>Bacteria</taxon>
        <taxon>Pseudomonadati</taxon>
        <taxon>Acidobacteriota</taxon>
        <taxon>Terriglobia</taxon>
        <taxon>Terriglobales</taxon>
        <taxon>Acidobacteriaceae</taxon>
        <taxon>Tunturiibacter</taxon>
    </lineage>
</organism>